<comment type="subunit">
    <text evidence="5 6">The basal body constitutes a major portion of the flagellar organelle and consists of four rings (L,P,S, and M) mounted on a central rod. The rod consists of about 26 subunits of FlgG in the distal portion, and FlgB, FlgC and FlgF are thought to build up the proximal portion of the rod with about 6 subunits each.</text>
</comment>
<comment type="subcellular location">
    <subcellularLocation>
        <location evidence="1 6">Bacterial flagellum basal body</location>
    </subcellularLocation>
</comment>
<feature type="domain" description="Flagellar basal body rod protein N-terminal" evidence="7">
    <location>
        <begin position="8"/>
        <end position="34"/>
    </location>
</feature>
<dbReference type="RefSeq" id="WP_130606975.1">
    <property type="nucleotide sequence ID" value="NZ_AP019368.1"/>
</dbReference>
<dbReference type="InterPro" id="IPR001444">
    <property type="entry name" value="Flag_bb_rod_N"/>
</dbReference>
<keyword evidence="9" id="KW-0969">Cilium</keyword>
<comment type="similarity">
    <text evidence="2">Belongs to the flagella basal body rod proteins family.</text>
</comment>
<organism evidence="9 10">
    <name type="scientific">Fluviispira sanaruensis</name>
    <dbReference type="NCBI Taxonomy" id="2493639"/>
    <lineage>
        <taxon>Bacteria</taxon>
        <taxon>Pseudomonadati</taxon>
        <taxon>Bdellovibrionota</taxon>
        <taxon>Oligoflexia</taxon>
        <taxon>Silvanigrellales</taxon>
        <taxon>Silvanigrellaceae</taxon>
        <taxon>Fluviispira</taxon>
    </lineage>
</organism>
<dbReference type="InterPro" id="IPR019776">
    <property type="entry name" value="Flagellar_basal_body_rod_CS"/>
</dbReference>
<evidence type="ECO:0000313" key="9">
    <source>
        <dbReference type="EMBL" id="BBH52455.1"/>
    </source>
</evidence>
<dbReference type="Pfam" id="PF00460">
    <property type="entry name" value="Flg_bb_rod"/>
    <property type="match status" value="1"/>
</dbReference>
<proteinExistence type="inferred from homology"/>
<evidence type="ECO:0000259" key="8">
    <source>
        <dbReference type="Pfam" id="PF06429"/>
    </source>
</evidence>
<dbReference type="GO" id="GO:0071978">
    <property type="term" value="P:bacterial-type flagellum-dependent swarming motility"/>
    <property type="evidence" value="ECO:0007669"/>
    <property type="project" value="TreeGrafter"/>
</dbReference>
<gene>
    <name evidence="9" type="ORF">JCM31447_08960</name>
</gene>
<dbReference type="GO" id="GO:0030694">
    <property type="term" value="C:bacterial-type flagellum basal body, rod"/>
    <property type="evidence" value="ECO:0007669"/>
    <property type="project" value="UniProtKB-UniRule"/>
</dbReference>
<dbReference type="OrthoDB" id="5294009at2"/>
<dbReference type="Pfam" id="PF06429">
    <property type="entry name" value="Flg_bbr_C"/>
    <property type="match status" value="1"/>
</dbReference>
<evidence type="ECO:0000256" key="2">
    <source>
        <dbReference type="ARBA" id="ARBA00009677"/>
    </source>
</evidence>
<dbReference type="PANTHER" id="PTHR30435">
    <property type="entry name" value="FLAGELLAR PROTEIN"/>
    <property type="match status" value="1"/>
</dbReference>
<dbReference type="EMBL" id="AP019368">
    <property type="protein sequence ID" value="BBH52455.1"/>
    <property type="molecule type" value="Genomic_DNA"/>
</dbReference>
<evidence type="ECO:0000256" key="1">
    <source>
        <dbReference type="ARBA" id="ARBA00004117"/>
    </source>
</evidence>
<keyword evidence="10" id="KW-1185">Reference proteome</keyword>
<keyword evidence="9" id="KW-0966">Cell projection</keyword>
<dbReference type="InterPro" id="IPR006299">
    <property type="entry name" value="FlgC"/>
</dbReference>
<evidence type="ECO:0000313" key="10">
    <source>
        <dbReference type="Proteomes" id="UP000291236"/>
    </source>
</evidence>
<evidence type="ECO:0000259" key="7">
    <source>
        <dbReference type="Pfam" id="PF00460"/>
    </source>
</evidence>
<dbReference type="AlphaFoldDB" id="A0A4P2VT11"/>
<keyword evidence="4 6" id="KW-0975">Bacterial flagellum</keyword>
<dbReference type="InterPro" id="IPR010930">
    <property type="entry name" value="Flg_bb/hook_C_dom"/>
</dbReference>
<evidence type="ECO:0000256" key="3">
    <source>
        <dbReference type="ARBA" id="ARBA00017941"/>
    </source>
</evidence>
<accession>A0A4P2VT11</accession>
<dbReference type="NCBIfam" id="TIGR01395">
    <property type="entry name" value="FlgC"/>
    <property type="match status" value="1"/>
</dbReference>
<feature type="domain" description="Flagellar basal-body/hook protein C-terminal" evidence="8">
    <location>
        <begin position="99"/>
        <end position="142"/>
    </location>
</feature>
<reference evidence="9 10" key="1">
    <citation type="submission" date="2018-12" db="EMBL/GenBank/DDBJ databases">
        <title>Rubrispira sanarue gen. nov., sp., nov., a member of the order Silvanigrellales, isolated from a brackish lake in Hamamatsu Japan.</title>
        <authorList>
            <person name="Maejima Y."/>
            <person name="Iino T."/>
            <person name="Muraguchi Y."/>
            <person name="Fukuda K."/>
            <person name="Nojiri H."/>
            <person name="Ohkuma M."/>
            <person name="Moriuchi R."/>
            <person name="Dohra H."/>
            <person name="Kimbara K."/>
            <person name="Shintani M."/>
        </authorList>
    </citation>
    <scope>NUCLEOTIDE SEQUENCE [LARGE SCALE GENOMIC DNA]</scope>
    <source>
        <strain evidence="9 10">RF1110005</strain>
    </source>
</reference>
<dbReference type="PROSITE" id="PS00588">
    <property type="entry name" value="FLAGELLA_BB_ROD"/>
    <property type="match status" value="1"/>
</dbReference>
<evidence type="ECO:0000256" key="5">
    <source>
        <dbReference type="ARBA" id="ARBA00025933"/>
    </source>
</evidence>
<evidence type="ECO:0000256" key="4">
    <source>
        <dbReference type="ARBA" id="ARBA00023143"/>
    </source>
</evidence>
<dbReference type="Proteomes" id="UP000291236">
    <property type="component" value="Chromosome"/>
</dbReference>
<protein>
    <recommendedName>
        <fullName evidence="3 6">Flagellar basal-body rod protein FlgC</fullName>
    </recommendedName>
</protein>
<evidence type="ECO:0000256" key="6">
    <source>
        <dbReference type="RuleBase" id="RU362062"/>
    </source>
</evidence>
<dbReference type="PANTHER" id="PTHR30435:SF2">
    <property type="entry name" value="FLAGELLAR BASAL-BODY ROD PROTEIN FLGC"/>
    <property type="match status" value="1"/>
</dbReference>
<name>A0A4P2VT11_FLUSA</name>
<sequence>MSFLEGLKISASGLSAERIRMNVISSNIANANTSRTEEGGPYKRKDVLFTARNSGLSFDNLMRLAFDPNLKEVKVDGITEDRRAPRLVFNPNHPDANENGYVSMPNISIMEEMVNMITSNRAFESNTQAINATKSMATTAISIGK</sequence>
<dbReference type="KEGG" id="sbf:JCM31447_08960"/>
<keyword evidence="9" id="KW-0282">Flagellum</keyword>